<evidence type="ECO:0000256" key="1">
    <source>
        <dbReference type="SAM" id="Phobius"/>
    </source>
</evidence>
<dbReference type="AlphaFoldDB" id="U5L8E5"/>
<keyword evidence="3" id="KW-1185">Reference proteome</keyword>
<evidence type="ECO:0000313" key="2">
    <source>
        <dbReference type="EMBL" id="AGX03026.1"/>
    </source>
</evidence>
<gene>
    <name evidence="2" type="ORF">N288_05355</name>
</gene>
<name>U5L8E5_9BACI</name>
<sequence>MKKPGDAWLFLLFSLYMERGGDGMKEKKHRKRRQKGSMHPFIVFTLLMIAAAMISLWANEGYSSMGEG</sequence>
<keyword evidence="1" id="KW-0812">Transmembrane</keyword>
<dbReference type="STRING" id="1367477.N288_05355"/>
<reference evidence="2 3" key="1">
    <citation type="submission" date="2013-07" db="EMBL/GenBank/DDBJ databases">
        <title>Complete genome sequence of Bacillus infantis NRRL B-14911 that has potential to induce cardiac disease by antigenic mimicry.</title>
        <authorList>
            <person name="Massilamany C."/>
            <person name="Smith T.P.L."/>
            <person name="Loy J.D."/>
            <person name="Barletta R."/>
            <person name="Reddy J."/>
        </authorList>
    </citation>
    <scope>NUCLEOTIDE SEQUENCE [LARGE SCALE GENOMIC DNA]</scope>
    <source>
        <strain evidence="2 3">NRRL B-14911</strain>
    </source>
</reference>
<dbReference type="KEGG" id="bif:N288_05355"/>
<organism evidence="2 3">
    <name type="scientific">Bacillus infantis NRRL B-14911</name>
    <dbReference type="NCBI Taxonomy" id="1367477"/>
    <lineage>
        <taxon>Bacteria</taxon>
        <taxon>Bacillati</taxon>
        <taxon>Bacillota</taxon>
        <taxon>Bacilli</taxon>
        <taxon>Bacillales</taxon>
        <taxon>Bacillaceae</taxon>
        <taxon>Bacillus</taxon>
    </lineage>
</organism>
<dbReference type="EMBL" id="CP006643">
    <property type="protein sequence ID" value="AGX03026.1"/>
    <property type="molecule type" value="Genomic_DNA"/>
</dbReference>
<accession>U5L8E5</accession>
<dbReference type="Proteomes" id="UP000017805">
    <property type="component" value="Chromosome"/>
</dbReference>
<keyword evidence="1" id="KW-0472">Membrane</keyword>
<dbReference type="PATRIC" id="fig|1367477.3.peg.1003"/>
<feature type="transmembrane region" description="Helical" evidence="1">
    <location>
        <begin position="38"/>
        <end position="58"/>
    </location>
</feature>
<dbReference type="HOGENOM" id="CLU_2785200_0_0_9"/>
<proteinExistence type="predicted"/>
<protein>
    <submittedName>
        <fullName evidence="2">Uncharacterized protein</fullName>
    </submittedName>
</protein>
<keyword evidence="1" id="KW-1133">Transmembrane helix</keyword>
<evidence type="ECO:0000313" key="3">
    <source>
        <dbReference type="Proteomes" id="UP000017805"/>
    </source>
</evidence>